<dbReference type="GO" id="GO:0008270">
    <property type="term" value="F:zinc ion binding"/>
    <property type="evidence" value="ECO:0007669"/>
    <property type="project" value="UniProtKB-UniRule"/>
</dbReference>
<dbReference type="PANTHER" id="PTHR13483">
    <property type="entry name" value="BOX C_D SNORNA PROTEIN 1-RELATED"/>
    <property type="match status" value="1"/>
</dbReference>
<dbReference type="OrthoDB" id="18412at2759"/>
<evidence type="ECO:0000313" key="7">
    <source>
        <dbReference type="Proteomes" id="UP000772434"/>
    </source>
</evidence>
<evidence type="ECO:0000313" key="6">
    <source>
        <dbReference type="EMBL" id="KAF9035108.1"/>
    </source>
</evidence>
<dbReference type="Pfam" id="PF04438">
    <property type="entry name" value="zf-HIT"/>
    <property type="match status" value="1"/>
</dbReference>
<keyword evidence="3" id="KW-0862">Zinc</keyword>
<reference evidence="6" key="1">
    <citation type="submission" date="2020-11" db="EMBL/GenBank/DDBJ databases">
        <authorList>
            <consortium name="DOE Joint Genome Institute"/>
            <person name="Ahrendt S."/>
            <person name="Riley R."/>
            <person name="Andreopoulos W."/>
            <person name="Labutti K."/>
            <person name="Pangilinan J."/>
            <person name="Ruiz-Duenas F.J."/>
            <person name="Barrasa J.M."/>
            <person name="Sanchez-Garcia M."/>
            <person name="Camarero S."/>
            <person name="Miyauchi S."/>
            <person name="Serrano A."/>
            <person name="Linde D."/>
            <person name="Babiker R."/>
            <person name="Drula E."/>
            <person name="Ayuso-Fernandez I."/>
            <person name="Pacheco R."/>
            <person name="Padilla G."/>
            <person name="Ferreira P."/>
            <person name="Barriuso J."/>
            <person name="Kellner H."/>
            <person name="Castanera R."/>
            <person name="Alfaro M."/>
            <person name="Ramirez L."/>
            <person name="Pisabarro A.G."/>
            <person name="Kuo A."/>
            <person name="Tritt A."/>
            <person name="Lipzen A."/>
            <person name="He G."/>
            <person name="Yan M."/>
            <person name="Ng V."/>
            <person name="Cullen D."/>
            <person name="Martin F."/>
            <person name="Rosso M.-N."/>
            <person name="Henrissat B."/>
            <person name="Hibbett D."/>
            <person name="Martinez A.T."/>
            <person name="Grigoriev I.V."/>
        </authorList>
    </citation>
    <scope>NUCLEOTIDE SEQUENCE</scope>
    <source>
        <strain evidence="6">AH 40177</strain>
    </source>
</reference>
<evidence type="ECO:0000256" key="1">
    <source>
        <dbReference type="ARBA" id="ARBA00022723"/>
    </source>
</evidence>
<dbReference type="GO" id="GO:0000492">
    <property type="term" value="P:box C/D snoRNP assembly"/>
    <property type="evidence" value="ECO:0007669"/>
    <property type="project" value="TreeGrafter"/>
</dbReference>
<keyword evidence="1" id="KW-0479">Metal-binding</keyword>
<evidence type="ECO:0000256" key="2">
    <source>
        <dbReference type="ARBA" id="ARBA00022771"/>
    </source>
</evidence>
<keyword evidence="2 4" id="KW-0863">Zinc-finger</keyword>
<protein>
    <recommendedName>
        <fullName evidence="5">HIT-type domain-containing protein</fullName>
    </recommendedName>
</protein>
<comment type="caution">
    <text evidence="6">The sequence shown here is derived from an EMBL/GenBank/DDBJ whole genome shotgun (WGS) entry which is preliminary data.</text>
</comment>
<dbReference type="InterPro" id="IPR007529">
    <property type="entry name" value="Znf_HIT"/>
</dbReference>
<feature type="non-terminal residue" evidence="6">
    <location>
        <position position="1"/>
    </location>
</feature>
<dbReference type="EMBL" id="JADNRY010000617">
    <property type="protein sequence ID" value="KAF9035108.1"/>
    <property type="molecule type" value="Genomic_DNA"/>
</dbReference>
<dbReference type="AlphaFoldDB" id="A0A9P5TV94"/>
<dbReference type="Proteomes" id="UP000772434">
    <property type="component" value="Unassembled WGS sequence"/>
</dbReference>
<dbReference type="GO" id="GO:0005634">
    <property type="term" value="C:nucleus"/>
    <property type="evidence" value="ECO:0007669"/>
    <property type="project" value="TreeGrafter"/>
</dbReference>
<dbReference type="SUPFAM" id="SSF144232">
    <property type="entry name" value="HIT/MYND zinc finger-like"/>
    <property type="match status" value="1"/>
</dbReference>
<dbReference type="PROSITE" id="PS51083">
    <property type="entry name" value="ZF_HIT"/>
    <property type="match status" value="1"/>
</dbReference>
<keyword evidence="7" id="KW-1185">Reference proteome</keyword>
<sequence>PRPSARKTHNKSTCQICNQVESRYTCSACFVPYCSVVCFKNHKSSSEGPGHGCTGTKTAADESSSAKSSLAATLEIIHSTRHYEAIGMPLFLFPLPRCAQSPFHAFSHRGHPDLPNTALRNLLISIDKLSGVERERALQRALGVGDGRIDIGFGESTHPHSHSQPEVSEDVLGLRALAEAIEGAVRDKDGKDGKGTLGLDWDSL</sequence>
<proteinExistence type="predicted"/>
<dbReference type="CDD" id="cd23024">
    <property type="entry name" value="zf-HIT_ZNHIT2-3"/>
    <property type="match status" value="1"/>
</dbReference>
<dbReference type="GO" id="GO:0048254">
    <property type="term" value="P:snoRNA localization"/>
    <property type="evidence" value="ECO:0007669"/>
    <property type="project" value="TreeGrafter"/>
</dbReference>
<evidence type="ECO:0000259" key="5">
    <source>
        <dbReference type="PROSITE" id="PS51083"/>
    </source>
</evidence>
<dbReference type="Gene3D" id="3.30.60.190">
    <property type="match status" value="1"/>
</dbReference>
<accession>A0A9P5TV94</accession>
<name>A0A9P5TV94_9AGAR</name>
<dbReference type="PANTHER" id="PTHR13483:SF11">
    <property type="entry name" value="ZINC FINGER HIT DOMAIN-CONTAINING PROTEIN 3"/>
    <property type="match status" value="1"/>
</dbReference>
<dbReference type="InterPro" id="IPR051639">
    <property type="entry name" value="BCD1"/>
</dbReference>
<feature type="domain" description="HIT-type" evidence="5">
    <location>
        <begin position="14"/>
        <end position="53"/>
    </location>
</feature>
<organism evidence="6 7">
    <name type="scientific">Rhodocollybia butyracea</name>
    <dbReference type="NCBI Taxonomy" id="206335"/>
    <lineage>
        <taxon>Eukaryota</taxon>
        <taxon>Fungi</taxon>
        <taxon>Dikarya</taxon>
        <taxon>Basidiomycota</taxon>
        <taxon>Agaricomycotina</taxon>
        <taxon>Agaricomycetes</taxon>
        <taxon>Agaricomycetidae</taxon>
        <taxon>Agaricales</taxon>
        <taxon>Marasmiineae</taxon>
        <taxon>Omphalotaceae</taxon>
        <taxon>Rhodocollybia</taxon>
    </lineage>
</organism>
<evidence type="ECO:0000256" key="3">
    <source>
        <dbReference type="ARBA" id="ARBA00022833"/>
    </source>
</evidence>
<gene>
    <name evidence="6" type="ORF">BDP27DRAFT_1348318</name>
</gene>
<dbReference type="GO" id="GO:0070761">
    <property type="term" value="C:pre-snoRNP complex"/>
    <property type="evidence" value="ECO:0007669"/>
    <property type="project" value="TreeGrafter"/>
</dbReference>
<dbReference type="GO" id="GO:0000463">
    <property type="term" value="P:maturation of LSU-rRNA from tricistronic rRNA transcript (SSU-rRNA, 5.8S rRNA, LSU-rRNA)"/>
    <property type="evidence" value="ECO:0007669"/>
    <property type="project" value="TreeGrafter"/>
</dbReference>
<evidence type="ECO:0000256" key="4">
    <source>
        <dbReference type="PROSITE-ProRule" id="PRU00453"/>
    </source>
</evidence>